<gene>
    <name evidence="1" type="ORF">MNBD_GAMMA05-367</name>
</gene>
<dbReference type="EMBL" id="UOFE01000034">
    <property type="protein sequence ID" value="VAW53430.1"/>
    <property type="molecule type" value="Genomic_DNA"/>
</dbReference>
<reference evidence="1" key="1">
    <citation type="submission" date="2018-06" db="EMBL/GenBank/DDBJ databases">
        <authorList>
            <person name="Zhirakovskaya E."/>
        </authorList>
    </citation>
    <scope>NUCLEOTIDE SEQUENCE</scope>
</reference>
<name>A0A3B0WLL7_9ZZZZ</name>
<sequence length="33" mass="3658">MPFNILLIGTSIIISATLSEKPAFVIEVYLLNH</sequence>
<protein>
    <submittedName>
        <fullName evidence="1">Uncharacterized protein</fullName>
    </submittedName>
</protein>
<evidence type="ECO:0000313" key="1">
    <source>
        <dbReference type="EMBL" id="VAW53430.1"/>
    </source>
</evidence>
<organism evidence="1">
    <name type="scientific">hydrothermal vent metagenome</name>
    <dbReference type="NCBI Taxonomy" id="652676"/>
    <lineage>
        <taxon>unclassified sequences</taxon>
        <taxon>metagenomes</taxon>
        <taxon>ecological metagenomes</taxon>
    </lineage>
</organism>
<proteinExistence type="predicted"/>
<accession>A0A3B0WLL7</accession>
<dbReference type="AlphaFoldDB" id="A0A3B0WLL7"/>